<protein>
    <submittedName>
        <fullName evidence="2">Uncharacterized protein</fullName>
    </submittedName>
</protein>
<dbReference type="InterPro" id="IPR006311">
    <property type="entry name" value="TAT_signal"/>
</dbReference>
<feature type="signal peptide" evidence="1">
    <location>
        <begin position="1"/>
        <end position="33"/>
    </location>
</feature>
<dbReference type="EMBL" id="JASJEX010000001">
    <property type="protein sequence ID" value="MDJ1128889.1"/>
    <property type="molecule type" value="Genomic_DNA"/>
</dbReference>
<accession>A0ABT6ZJB0</accession>
<sequence>MTDDRHATVTRRQALALAAASVGSLITATPALAHLTDDDSATNSFVAANNVIEVQEEFDPKPDPSGSVRKVARARNTGNCDCWVRGLVAVSSTEDVTAVEYNGAAWDRNDDGWWYYGHPLAPGALSDPLMTGAKATTGSTITVCLESCSTAFGDEPVSAFARVGKEL</sequence>
<keyword evidence="1" id="KW-0732">Signal</keyword>
<evidence type="ECO:0000313" key="3">
    <source>
        <dbReference type="Proteomes" id="UP001431693"/>
    </source>
</evidence>
<name>A0ABT6ZJB0_9ACTN</name>
<evidence type="ECO:0000313" key="2">
    <source>
        <dbReference type="EMBL" id="MDJ1128889.1"/>
    </source>
</evidence>
<dbReference type="PROSITE" id="PS51318">
    <property type="entry name" value="TAT"/>
    <property type="match status" value="1"/>
</dbReference>
<dbReference type="RefSeq" id="WP_283712528.1">
    <property type="nucleotide sequence ID" value="NZ_JASJEW010000001.1"/>
</dbReference>
<organism evidence="2 3">
    <name type="scientific">Kribbibacterium absianum</name>
    <dbReference type="NCBI Taxonomy" id="3044210"/>
    <lineage>
        <taxon>Bacteria</taxon>
        <taxon>Bacillati</taxon>
        <taxon>Actinomycetota</taxon>
        <taxon>Coriobacteriia</taxon>
        <taxon>Coriobacteriales</taxon>
        <taxon>Kribbibacteriaceae</taxon>
        <taxon>Kribbibacterium</taxon>
    </lineage>
</organism>
<feature type="chain" id="PRO_5045293219" evidence="1">
    <location>
        <begin position="34"/>
        <end position="167"/>
    </location>
</feature>
<proteinExistence type="predicted"/>
<evidence type="ECO:0000256" key="1">
    <source>
        <dbReference type="SAM" id="SignalP"/>
    </source>
</evidence>
<gene>
    <name evidence="2" type="ORF">QJ043_02175</name>
</gene>
<keyword evidence="3" id="KW-1185">Reference proteome</keyword>
<reference evidence="2" key="1">
    <citation type="submission" date="2023-05" db="EMBL/GenBank/DDBJ databases">
        <title>[olsenella] sp. nov., isolated from a pig farm feces dump.</title>
        <authorList>
            <person name="Chang Y.-H."/>
        </authorList>
    </citation>
    <scope>NUCLEOTIDE SEQUENCE</scope>
    <source>
        <strain evidence="2">YH-ols2217</strain>
    </source>
</reference>
<dbReference type="Proteomes" id="UP001431693">
    <property type="component" value="Unassembled WGS sequence"/>
</dbReference>
<comment type="caution">
    <text evidence="2">The sequence shown here is derived from an EMBL/GenBank/DDBJ whole genome shotgun (WGS) entry which is preliminary data.</text>
</comment>